<accession>A0A5B8XR01</accession>
<proteinExistence type="predicted"/>
<dbReference type="AlphaFoldDB" id="A0A5B8XR01"/>
<dbReference type="RefSeq" id="WP_146959242.1">
    <property type="nucleotide sequence ID" value="NZ_CP042467.1"/>
</dbReference>
<evidence type="ECO:0000313" key="3">
    <source>
        <dbReference type="Proteomes" id="UP000321595"/>
    </source>
</evidence>
<dbReference type="EMBL" id="CP042467">
    <property type="protein sequence ID" value="QED27557.1"/>
    <property type="molecule type" value="Genomic_DNA"/>
</dbReference>
<evidence type="ECO:0000313" key="2">
    <source>
        <dbReference type="EMBL" id="QED27557.1"/>
    </source>
</evidence>
<gene>
    <name evidence="2" type="ORF">FRD01_09945</name>
</gene>
<keyword evidence="1" id="KW-1133">Transmembrane helix</keyword>
<sequence>MSKWNEAETDVDALGKALLTDDGKWWEFLDPATNSVQPMPTPSRSSNQLLDWSKVRDTQRQGAVGFGTFHRCNTCGAACPPDMTFCAHCGGAPRGTGLKQRYSLVIKDFEGESSISAAAEILVSAGIGLGLKEVEAMLRQPPAVFNLETYRERAAGLVQRLAEHGVFSKTFSVEDPGIPWFTETLESILREPKQIGVFLGVVVAAVLLMSLLGWPALLFGIAAIAWLFHRRLIWYRDHYNLDSDVILNHLSGFEGERASNVAHAINALQDKDLRRLMSVCVMEYYALHKLFQEHEEQWSEVLLPSHHALKDLIDQIVRSAEHYARLDATVNSVQASDAQWRLEQIKGQVVDADPRTRQLLEDEVRHLERTLDYSSRLPEVRESFAAQLRAMGGSLEAMRQRVTTLAATKDAEDGILMQEILAELDRELEIFEETVVAFR</sequence>
<dbReference type="OrthoDB" id="9808089at2"/>
<keyword evidence="3" id="KW-1185">Reference proteome</keyword>
<name>A0A5B8XR01_9DELT</name>
<keyword evidence="1" id="KW-0812">Transmembrane</keyword>
<feature type="transmembrane region" description="Helical" evidence="1">
    <location>
        <begin position="195"/>
        <end position="228"/>
    </location>
</feature>
<dbReference type="Proteomes" id="UP000321595">
    <property type="component" value="Chromosome"/>
</dbReference>
<dbReference type="KEGG" id="bbae:FRD01_09945"/>
<protein>
    <submittedName>
        <fullName evidence="2">Uncharacterized protein</fullName>
    </submittedName>
</protein>
<reference evidence="2 3" key="1">
    <citation type="submission" date="2019-08" db="EMBL/GenBank/DDBJ databases">
        <authorList>
            <person name="Liang Q."/>
        </authorList>
    </citation>
    <scope>NUCLEOTIDE SEQUENCE [LARGE SCALE GENOMIC DNA]</scope>
    <source>
        <strain evidence="2 3">V1718</strain>
    </source>
</reference>
<keyword evidence="1" id="KW-0472">Membrane</keyword>
<evidence type="ECO:0000256" key="1">
    <source>
        <dbReference type="SAM" id="Phobius"/>
    </source>
</evidence>
<organism evidence="2 3">
    <name type="scientific">Microvenator marinus</name>
    <dbReference type="NCBI Taxonomy" id="2600177"/>
    <lineage>
        <taxon>Bacteria</taxon>
        <taxon>Deltaproteobacteria</taxon>
        <taxon>Bradymonadales</taxon>
        <taxon>Microvenatoraceae</taxon>
        <taxon>Microvenator</taxon>
    </lineage>
</organism>